<keyword evidence="9" id="KW-1185">Reference proteome</keyword>
<feature type="signal peptide" evidence="7">
    <location>
        <begin position="1"/>
        <end position="20"/>
    </location>
</feature>
<protein>
    <submittedName>
        <fullName evidence="8">Benzoate 4-monooxygenase cytochrome P450</fullName>
    </submittedName>
</protein>
<comment type="cofactor">
    <cofactor evidence="1">
        <name>heme</name>
        <dbReference type="ChEBI" id="CHEBI:30413"/>
    </cofactor>
</comment>
<keyword evidence="6" id="KW-0560">Oxidoreductase</keyword>
<proteinExistence type="inferred from homology"/>
<keyword evidence="3 6" id="KW-0349">Heme</keyword>
<organism evidence="8 9">
    <name type="scientific">Macrophomina phaseolina</name>
    <dbReference type="NCBI Taxonomy" id="35725"/>
    <lineage>
        <taxon>Eukaryota</taxon>
        <taxon>Fungi</taxon>
        <taxon>Dikarya</taxon>
        <taxon>Ascomycota</taxon>
        <taxon>Pezizomycotina</taxon>
        <taxon>Dothideomycetes</taxon>
        <taxon>Dothideomycetes incertae sedis</taxon>
        <taxon>Botryosphaeriales</taxon>
        <taxon>Botryosphaeriaceae</taxon>
        <taxon>Macrophomina</taxon>
    </lineage>
</organism>
<dbReference type="PRINTS" id="PR00463">
    <property type="entry name" value="EP450I"/>
</dbReference>
<evidence type="ECO:0000256" key="5">
    <source>
        <dbReference type="ARBA" id="ARBA00023004"/>
    </source>
</evidence>
<dbReference type="PANTHER" id="PTHR24305">
    <property type="entry name" value="CYTOCHROME P450"/>
    <property type="match status" value="1"/>
</dbReference>
<reference evidence="8 9" key="1">
    <citation type="journal article" date="2021" name="Nat. Commun.">
        <title>Genetic determinants of endophytism in the Arabidopsis root mycobiome.</title>
        <authorList>
            <person name="Mesny F."/>
            <person name="Miyauchi S."/>
            <person name="Thiergart T."/>
            <person name="Pickel B."/>
            <person name="Atanasova L."/>
            <person name="Karlsson M."/>
            <person name="Huettel B."/>
            <person name="Barry K.W."/>
            <person name="Haridas S."/>
            <person name="Chen C."/>
            <person name="Bauer D."/>
            <person name="Andreopoulos W."/>
            <person name="Pangilinan J."/>
            <person name="LaButti K."/>
            <person name="Riley R."/>
            <person name="Lipzen A."/>
            <person name="Clum A."/>
            <person name="Drula E."/>
            <person name="Henrissat B."/>
            <person name="Kohler A."/>
            <person name="Grigoriev I.V."/>
            <person name="Martin F.M."/>
            <person name="Hacquard S."/>
        </authorList>
    </citation>
    <scope>NUCLEOTIDE SEQUENCE [LARGE SCALE GENOMIC DNA]</scope>
    <source>
        <strain evidence="8 9">MPI-SDFR-AT-0080</strain>
    </source>
</reference>
<evidence type="ECO:0000256" key="1">
    <source>
        <dbReference type="ARBA" id="ARBA00001971"/>
    </source>
</evidence>
<dbReference type="InterPro" id="IPR001128">
    <property type="entry name" value="Cyt_P450"/>
</dbReference>
<sequence>MPLLYSALLIAPFLLFAAQAAYNLFFHPLRTYPGPLATRASKWPCLVRVAPNQLSYIKGEAWKDIYGHRTSNGRGNIPKHKEAYPPPAEALIRQYVGTLVHKLREMAADGNAIDMVAMLNYTTFDIMADLTFGRSLGMIESASYVPWVQSIVGAIKFAGILAPVKEAFPWLLPLLQRTFLRSMQEKRVAHGAFAVEHVNARLARETTRPDIWTFVLRNSAQSAAKGGLDLAEMHTMGLALMAAGTETTATLLSGLTWWLCRTPEKLARLAEEVRQTFHSEEDINMQALARLPFLNACIQEGLRMYPPVPVGLPRQVPPGGAVICGKPVATGTLVYVSHFAAYHNASNFFDPDSFHPERWLPDADARFANDKHNAFEPFNFGPRNCVGRNLAMHEIRAILANLVLHFDMQLSDRCDENWLDQGAWFVWDKKPLFVDMKQKAQ</sequence>
<keyword evidence="6" id="KW-0503">Monooxygenase</keyword>
<evidence type="ECO:0000256" key="7">
    <source>
        <dbReference type="SAM" id="SignalP"/>
    </source>
</evidence>
<dbReference type="InterPro" id="IPR036396">
    <property type="entry name" value="Cyt_P450_sf"/>
</dbReference>
<keyword evidence="4 6" id="KW-0479">Metal-binding</keyword>
<dbReference type="PANTHER" id="PTHR24305:SF210">
    <property type="entry name" value="CYTOCHROME P450 MONOOXYGENASE ASQL-RELATED"/>
    <property type="match status" value="1"/>
</dbReference>
<dbReference type="InterPro" id="IPR050121">
    <property type="entry name" value="Cytochrome_P450_monoxygenase"/>
</dbReference>
<accession>A0ABQ8GVC5</accession>
<dbReference type="CDD" id="cd11058">
    <property type="entry name" value="CYP60B-like"/>
    <property type="match status" value="1"/>
</dbReference>
<evidence type="ECO:0000256" key="2">
    <source>
        <dbReference type="ARBA" id="ARBA00010617"/>
    </source>
</evidence>
<evidence type="ECO:0000256" key="3">
    <source>
        <dbReference type="ARBA" id="ARBA00022617"/>
    </source>
</evidence>
<evidence type="ECO:0000313" key="8">
    <source>
        <dbReference type="EMBL" id="KAH7063347.1"/>
    </source>
</evidence>
<name>A0ABQ8GVC5_9PEZI</name>
<comment type="similarity">
    <text evidence="2 6">Belongs to the cytochrome P450 family.</text>
</comment>
<dbReference type="Pfam" id="PF00067">
    <property type="entry name" value="p450"/>
    <property type="match status" value="1"/>
</dbReference>
<keyword evidence="7" id="KW-0732">Signal</keyword>
<comment type="caution">
    <text evidence="8">The sequence shown here is derived from an EMBL/GenBank/DDBJ whole genome shotgun (WGS) entry which is preliminary data.</text>
</comment>
<dbReference type="InterPro" id="IPR017972">
    <property type="entry name" value="Cyt_P450_CS"/>
</dbReference>
<dbReference type="PROSITE" id="PS00086">
    <property type="entry name" value="CYTOCHROME_P450"/>
    <property type="match status" value="1"/>
</dbReference>
<gene>
    <name evidence="8" type="ORF">B0J12DRAFT_715828</name>
</gene>
<keyword evidence="5 6" id="KW-0408">Iron</keyword>
<evidence type="ECO:0000313" key="9">
    <source>
        <dbReference type="Proteomes" id="UP000774617"/>
    </source>
</evidence>
<dbReference type="PRINTS" id="PR00385">
    <property type="entry name" value="P450"/>
</dbReference>
<dbReference type="EMBL" id="JAGTJR010000002">
    <property type="protein sequence ID" value="KAH7063347.1"/>
    <property type="molecule type" value="Genomic_DNA"/>
</dbReference>
<dbReference type="Gene3D" id="1.10.630.10">
    <property type="entry name" value="Cytochrome P450"/>
    <property type="match status" value="1"/>
</dbReference>
<feature type="chain" id="PRO_5046106033" evidence="7">
    <location>
        <begin position="21"/>
        <end position="441"/>
    </location>
</feature>
<evidence type="ECO:0000256" key="6">
    <source>
        <dbReference type="RuleBase" id="RU000461"/>
    </source>
</evidence>
<evidence type="ECO:0000256" key="4">
    <source>
        <dbReference type="ARBA" id="ARBA00022723"/>
    </source>
</evidence>
<dbReference type="SUPFAM" id="SSF48264">
    <property type="entry name" value="Cytochrome P450"/>
    <property type="match status" value="1"/>
</dbReference>
<dbReference type="Proteomes" id="UP000774617">
    <property type="component" value="Unassembled WGS sequence"/>
</dbReference>
<dbReference type="InterPro" id="IPR002401">
    <property type="entry name" value="Cyt_P450_E_grp-I"/>
</dbReference>